<evidence type="ECO:0000259" key="1">
    <source>
        <dbReference type="PROSITE" id="PS50878"/>
    </source>
</evidence>
<organism evidence="2 3">
    <name type="scientific">Podarcis muralis</name>
    <name type="common">Wall lizard</name>
    <name type="synonym">Lacerta muralis</name>
    <dbReference type="NCBI Taxonomy" id="64176"/>
    <lineage>
        <taxon>Eukaryota</taxon>
        <taxon>Metazoa</taxon>
        <taxon>Chordata</taxon>
        <taxon>Craniata</taxon>
        <taxon>Vertebrata</taxon>
        <taxon>Euteleostomi</taxon>
        <taxon>Lepidosauria</taxon>
        <taxon>Squamata</taxon>
        <taxon>Bifurcata</taxon>
        <taxon>Unidentata</taxon>
        <taxon>Episquamata</taxon>
        <taxon>Laterata</taxon>
        <taxon>Lacertibaenia</taxon>
        <taxon>Lacertidae</taxon>
        <taxon>Podarcis</taxon>
    </lineage>
</organism>
<proteinExistence type="predicted"/>
<evidence type="ECO:0000313" key="2">
    <source>
        <dbReference type="Ensembl" id="ENSPMRP00000007548.1"/>
    </source>
</evidence>
<dbReference type="SUPFAM" id="SSF56672">
    <property type="entry name" value="DNA/RNA polymerases"/>
    <property type="match status" value="1"/>
</dbReference>
<dbReference type="CDD" id="cd01650">
    <property type="entry name" value="RT_nLTR_like"/>
    <property type="match status" value="1"/>
</dbReference>
<dbReference type="Proteomes" id="UP000472272">
    <property type="component" value="Chromosome 5"/>
</dbReference>
<feature type="domain" description="Reverse transcriptase" evidence="1">
    <location>
        <begin position="329"/>
        <end position="606"/>
    </location>
</feature>
<sequence length="926" mass="105575">MLYQMTLRLNLIILNGRCPPDIPGEFTHLGLKSNSVLDYVLVSRDLFLNVTSFKIDNAQFSDHLPLTTKLCVDWQLLDRSHPIPVIVESSTKIKGTKWSPALAHRYTDFIREKFPGDQMDVGIVSRDPITCMNCFSCLIEVLTRFFTSTTYGAKNDYFKFGAPWFNSACKQARLHLHTIYNDYKLSGAPALPPSYSLAKKAYKQAQKSAKREWHLNRWQTIISASKSHNSRKFWTLIKGRNMKYPLTMIPAPTWEQFLRKYFSVAEAPATHWRPSNPLPVWPNTDPAEILELIAELKTGKAPGPDLVPVEAIKLHSAWWAGILAKTFDAINATGLIPGMWKEAIIIPIYKKGPPGDPGNYRNISLLSSIGKIYARFLLARLMKWSVEADLIGHEQAGFRLNRSTTDQAIILYHLAQKYSTPRRGQLCAAFIDLKAAFDSIPRKLLWDKLACWGIDRRLLWLISQLHAGSVARVRLSPAGDLTNPVPVNKGVRQGCILAPLLFNLFISDMRNPLADSQKFSHSPRIADYRCPLLLYADDAVLLSYSRVGLRRALKIFATYCHSNHLTINHSKSKVLIFSRSRKLYSWKLEGTKIEQVHKFKYLGIYFQYNLGWKAHVEYLQNKTKALSHSLLRFFYSEGALFIPAALKVYSIKVMATMAYAAPLWAAFANLSPLESLQSQFLRRLLKLPTCVSNAAIRLEMKIPSVELVIWRRVLNYWISLWHKLPNHYLIQCMWRDDFTNLWSGKIHAKLLSYEISPTELLKLDLNVAKRCINQRLDDVELYQNFVAGGGVCSPLNFGITPIYRAPSYLTSLTAASHRYAFIRARFNVFPTNVLRHRFTKGQVPSMCACEMKTSESLHHVMFICPLYSSARASILNSIIQPMADKSVDLQLAWVLQDVDPYITLQVAKFLTAVLSYKRRNGMLADY</sequence>
<dbReference type="Gene3D" id="3.60.10.10">
    <property type="entry name" value="Endonuclease/exonuclease/phosphatase"/>
    <property type="match status" value="1"/>
</dbReference>
<dbReference type="InterPro" id="IPR043502">
    <property type="entry name" value="DNA/RNA_pol_sf"/>
</dbReference>
<dbReference type="SUPFAM" id="SSF56219">
    <property type="entry name" value="DNase I-like"/>
    <property type="match status" value="1"/>
</dbReference>
<name>A0A670I756_PODMU</name>
<dbReference type="PANTHER" id="PTHR47027">
    <property type="entry name" value="REVERSE TRANSCRIPTASE DOMAIN-CONTAINING PROTEIN"/>
    <property type="match status" value="1"/>
</dbReference>
<protein>
    <recommendedName>
        <fullName evidence="1">Reverse transcriptase domain-containing protein</fullName>
    </recommendedName>
</protein>
<dbReference type="GeneTree" id="ENSGT01060000248530"/>
<keyword evidence="3" id="KW-1185">Reference proteome</keyword>
<dbReference type="InterPro" id="IPR036691">
    <property type="entry name" value="Endo/exonu/phosph_ase_sf"/>
</dbReference>
<reference evidence="2" key="2">
    <citation type="submission" date="2025-08" db="UniProtKB">
        <authorList>
            <consortium name="Ensembl"/>
        </authorList>
    </citation>
    <scope>IDENTIFICATION</scope>
</reference>
<dbReference type="InterPro" id="IPR000477">
    <property type="entry name" value="RT_dom"/>
</dbReference>
<dbReference type="PROSITE" id="PS50878">
    <property type="entry name" value="RT_POL"/>
    <property type="match status" value="1"/>
</dbReference>
<dbReference type="PANTHER" id="PTHR47027:SF30">
    <property type="entry name" value="THAP-TYPE DOMAIN-CONTAINING PROTEIN"/>
    <property type="match status" value="1"/>
</dbReference>
<accession>A0A670I756</accession>
<evidence type="ECO:0000313" key="3">
    <source>
        <dbReference type="Proteomes" id="UP000472272"/>
    </source>
</evidence>
<reference evidence="2" key="3">
    <citation type="submission" date="2025-09" db="UniProtKB">
        <authorList>
            <consortium name="Ensembl"/>
        </authorList>
    </citation>
    <scope>IDENTIFICATION</scope>
</reference>
<dbReference type="Ensembl" id="ENSPMRT00000008083.1">
    <property type="protein sequence ID" value="ENSPMRP00000007548.1"/>
    <property type="gene ID" value="ENSPMRG00000005091.1"/>
</dbReference>
<dbReference type="Pfam" id="PF00078">
    <property type="entry name" value="RVT_1"/>
    <property type="match status" value="1"/>
</dbReference>
<reference evidence="2 3" key="1">
    <citation type="journal article" date="2019" name="Proc. Natl. Acad. Sci. U.S.A.">
        <title>Regulatory changes in pterin and carotenoid genes underlie balanced color polymorphisms in the wall lizard.</title>
        <authorList>
            <person name="Andrade P."/>
            <person name="Pinho C."/>
            <person name="Perez I de Lanuza G."/>
            <person name="Afonso S."/>
            <person name="Brejcha J."/>
            <person name="Rubin C.J."/>
            <person name="Wallerman O."/>
            <person name="Pereira P."/>
            <person name="Sabatino S.J."/>
            <person name="Bellati A."/>
            <person name="Pellitteri-Rosa D."/>
            <person name="Bosakova Z."/>
            <person name="Bunikis I."/>
            <person name="Carretero M.A."/>
            <person name="Feiner N."/>
            <person name="Marsik P."/>
            <person name="Pauperio F."/>
            <person name="Salvi D."/>
            <person name="Soler L."/>
            <person name="While G.M."/>
            <person name="Uller T."/>
            <person name="Font E."/>
            <person name="Andersson L."/>
            <person name="Carneiro M."/>
        </authorList>
    </citation>
    <scope>NUCLEOTIDE SEQUENCE</scope>
</reference>
<dbReference type="AlphaFoldDB" id="A0A670I756"/>